<gene>
    <name evidence="2" type="ORF">METZ01_LOCUS4965</name>
</gene>
<feature type="transmembrane region" description="Helical" evidence="1">
    <location>
        <begin position="446"/>
        <end position="465"/>
    </location>
</feature>
<dbReference type="EMBL" id="UINC01000256">
    <property type="protein sequence ID" value="SUZ52111.1"/>
    <property type="molecule type" value="Genomic_DNA"/>
</dbReference>
<feature type="transmembrane region" description="Helical" evidence="1">
    <location>
        <begin position="411"/>
        <end position="434"/>
    </location>
</feature>
<dbReference type="PANTHER" id="PTHR38454:SF1">
    <property type="entry name" value="INTEGRAL MEMBRANE PROTEIN"/>
    <property type="match status" value="1"/>
</dbReference>
<feature type="transmembrane region" description="Helical" evidence="1">
    <location>
        <begin position="128"/>
        <end position="147"/>
    </location>
</feature>
<evidence type="ECO:0000256" key="1">
    <source>
        <dbReference type="SAM" id="Phobius"/>
    </source>
</evidence>
<feature type="transmembrane region" description="Helical" evidence="1">
    <location>
        <begin position="176"/>
        <end position="191"/>
    </location>
</feature>
<feature type="transmembrane region" description="Helical" evidence="1">
    <location>
        <begin position="349"/>
        <end position="367"/>
    </location>
</feature>
<feature type="transmembrane region" description="Helical" evidence="1">
    <location>
        <begin position="12"/>
        <end position="31"/>
    </location>
</feature>
<feature type="transmembrane region" description="Helical" evidence="1">
    <location>
        <begin position="228"/>
        <end position="247"/>
    </location>
</feature>
<accession>A0A381NBX5</accession>
<keyword evidence="1" id="KW-0472">Membrane</keyword>
<feature type="transmembrane region" description="Helical" evidence="1">
    <location>
        <begin position="197"/>
        <end position="216"/>
    </location>
</feature>
<feature type="transmembrane region" description="Helical" evidence="1">
    <location>
        <begin position="374"/>
        <end position="391"/>
    </location>
</feature>
<feature type="transmembrane region" description="Helical" evidence="1">
    <location>
        <begin position="791"/>
        <end position="810"/>
    </location>
</feature>
<evidence type="ECO:0000313" key="2">
    <source>
        <dbReference type="EMBL" id="SUZ52111.1"/>
    </source>
</evidence>
<feature type="transmembrane region" description="Helical" evidence="1">
    <location>
        <begin position="533"/>
        <end position="551"/>
    </location>
</feature>
<name>A0A381NBX5_9ZZZZ</name>
<sequence>MKILINKLLSKDSLIHIYVIIGFMLGSILFYHPLLQGKKLFQSDISQYEGMSRQIKENRDKFDKEIYWIDNAFGGMPTYQLGAKYPYDILTPFHYLFRFIPRPAHTLFLYLISMYLLLLVLKVPWRISLIGSLAFGLSTYLLIILQVGHNTKALAISYIPLVIAGLILLKQNKKILGFILSLIAISLQIRANHYQMTYYLLFIIGLFFIVYLIDSYKKGEIKPFIKSISPFFLAGIFALGLNAPNLMSTYEYSKYSTRSASELKLDASGSPKEKTTGLDYDYITQYSSGIFESLNIVIPRIQGGASREDVGTNSNLYKFLIENNVPNDQASNFTKAVPTYWGDQPILEAPAYIGISVFLLFILSLFTARGPTKFWLLSCVIISLLLSWGKNFPLLTDLFIEYFPMYNKFRAVSSIQVILEFAIPLLASLGLYKYLKNNDYKNLNKALIIVIIPLIILILFKYSFFTTILNDAVGTHISPVSFLGPNDEYYKSIFGEQIVNQIVNERSYMYSYDIIRAMIFTIIIYSILRFKSLLGNNITVLAILFIVFYDLSSVNNRYIDKDLFIDSNQNYITKNQADLEILKDKSDYRVYDASQGLNGANTSLFHNSIGGYHAAKLRRFQEAYDYFRFHNNNVMVDMLNTKYVISDGESDKELFINEDAAGNVWAVDSIYLTDSADEILDKLTKIDIKKYAITFNDSYSHDNINQFNSKDLLEINFNRNSSNHITYKYNADSPQLLVFSEVYYPKGWKVYIDDKLSQYFDVNYILRGMVVPEGKHKIDFYFEPEIVKFGINVRLISILLTFSFIAYMFYKKTEK</sequence>
<dbReference type="PANTHER" id="PTHR38454">
    <property type="entry name" value="INTEGRAL MEMBRANE PROTEIN-RELATED"/>
    <property type="match status" value="1"/>
</dbReference>
<proteinExistence type="predicted"/>
<feature type="transmembrane region" description="Helical" evidence="1">
    <location>
        <begin position="153"/>
        <end position="169"/>
    </location>
</feature>
<feature type="transmembrane region" description="Helical" evidence="1">
    <location>
        <begin position="509"/>
        <end position="528"/>
    </location>
</feature>
<dbReference type="Pfam" id="PF09586">
    <property type="entry name" value="YfhO"/>
    <property type="match status" value="1"/>
</dbReference>
<reference evidence="2" key="1">
    <citation type="submission" date="2018-05" db="EMBL/GenBank/DDBJ databases">
        <authorList>
            <person name="Lanie J.A."/>
            <person name="Ng W.-L."/>
            <person name="Kazmierczak K.M."/>
            <person name="Andrzejewski T.M."/>
            <person name="Davidsen T.M."/>
            <person name="Wayne K.J."/>
            <person name="Tettelin H."/>
            <person name="Glass J.I."/>
            <person name="Rusch D."/>
            <person name="Podicherti R."/>
            <person name="Tsui H.-C.T."/>
            <person name="Winkler M.E."/>
        </authorList>
    </citation>
    <scope>NUCLEOTIDE SEQUENCE</scope>
</reference>
<dbReference type="InterPro" id="IPR018580">
    <property type="entry name" value="Uncharacterised_YfhO"/>
</dbReference>
<feature type="transmembrane region" description="Helical" evidence="1">
    <location>
        <begin position="104"/>
        <end position="121"/>
    </location>
</feature>
<protein>
    <recommendedName>
        <fullName evidence="3">Membrane protein 6-pyruvoyl-tetrahydropterin synthase-related domain-containing protein</fullName>
    </recommendedName>
</protein>
<keyword evidence="1" id="KW-0812">Transmembrane</keyword>
<keyword evidence="1" id="KW-1133">Transmembrane helix</keyword>
<organism evidence="2">
    <name type="scientific">marine metagenome</name>
    <dbReference type="NCBI Taxonomy" id="408172"/>
    <lineage>
        <taxon>unclassified sequences</taxon>
        <taxon>metagenomes</taxon>
        <taxon>ecological metagenomes</taxon>
    </lineage>
</organism>
<dbReference type="AlphaFoldDB" id="A0A381NBX5"/>
<evidence type="ECO:0008006" key="3">
    <source>
        <dbReference type="Google" id="ProtNLM"/>
    </source>
</evidence>